<keyword evidence="1" id="KW-1133">Transmembrane helix</keyword>
<feature type="transmembrane region" description="Helical" evidence="1">
    <location>
        <begin position="94"/>
        <end position="115"/>
    </location>
</feature>
<feature type="domain" description="EamA" evidence="2">
    <location>
        <begin position="7"/>
        <end position="138"/>
    </location>
</feature>
<protein>
    <recommendedName>
        <fullName evidence="2">EamA domain-containing protein</fullName>
    </recommendedName>
</protein>
<organism evidence="3 4">
    <name type="scientific">Vibrio scophthalmi</name>
    <dbReference type="NCBI Taxonomy" id="45658"/>
    <lineage>
        <taxon>Bacteria</taxon>
        <taxon>Pseudomonadati</taxon>
        <taxon>Pseudomonadota</taxon>
        <taxon>Gammaproteobacteria</taxon>
        <taxon>Vibrionales</taxon>
        <taxon>Vibrionaceae</taxon>
        <taxon>Vibrio</taxon>
    </lineage>
</organism>
<feature type="transmembrane region" description="Helical" evidence="1">
    <location>
        <begin position="204"/>
        <end position="223"/>
    </location>
</feature>
<accession>A0A1E3WRK5</accession>
<dbReference type="PANTHER" id="PTHR22911">
    <property type="entry name" value="ACYL-MALONYL CONDENSING ENZYME-RELATED"/>
    <property type="match status" value="1"/>
</dbReference>
<dbReference type="Pfam" id="PF00892">
    <property type="entry name" value="EamA"/>
    <property type="match status" value="2"/>
</dbReference>
<dbReference type="OrthoDB" id="5192439at2"/>
<name>A0A1E3WRK5_9VIBR</name>
<feature type="domain" description="EamA" evidence="2">
    <location>
        <begin position="149"/>
        <end position="275"/>
    </location>
</feature>
<keyword evidence="1" id="KW-0812">Transmembrane</keyword>
<dbReference type="Gene3D" id="1.10.3730.20">
    <property type="match status" value="1"/>
</dbReference>
<feature type="transmembrane region" description="Helical" evidence="1">
    <location>
        <begin position="147"/>
        <end position="166"/>
    </location>
</feature>
<comment type="caution">
    <text evidence="3">The sequence shown here is derived from an EMBL/GenBank/DDBJ whole genome shotgun (WGS) entry which is preliminary data.</text>
</comment>
<gene>
    <name evidence="3" type="ORF">VSF3289_02699</name>
</gene>
<evidence type="ECO:0000256" key="1">
    <source>
        <dbReference type="SAM" id="Phobius"/>
    </source>
</evidence>
<dbReference type="EMBL" id="MDCJ01000002">
    <property type="protein sequence ID" value="ODS12395.1"/>
    <property type="molecule type" value="Genomic_DNA"/>
</dbReference>
<evidence type="ECO:0000313" key="3">
    <source>
        <dbReference type="EMBL" id="ODS12395.1"/>
    </source>
</evidence>
<keyword evidence="1" id="KW-0472">Membrane</keyword>
<dbReference type="SUPFAM" id="SSF103481">
    <property type="entry name" value="Multidrug resistance efflux transporter EmrE"/>
    <property type="match status" value="2"/>
</dbReference>
<feature type="transmembrane region" description="Helical" evidence="1">
    <location>
        <begin position="67"/>
        <end position="88"/>
    </location>
</feature>
<dbReference type="PATRIC" id="fig|45658.8.peg.2685"/>
<sequence>MSPLQRGSALAFAGIIILSFDSLLVRLTNSSPWNLLFWRGLMQAISLLAVLLIFNRKELKERLLPPPASTLGMGLLFTASTVCFVLSLDHTQVASTLVIVNTAPLFTAIIAFVVLKEKLPLHTLLAIISAVGGVWLIFAYAPQVGEIEGDLFAIVTAISTAIYLTVMRYTKGKNAASFMVCAGIMIALFSLYKGAMPLEIQGMHLVYVMVLGGFVVPASYLCISKSPKYIPAAQTGLILLLEILFGPLFVYLIIGDEPSTNDIVGGGLILFTLILHTFWELRLSRHTKANPPPKKTP</sequence>
<dbReference type="GO" id="GO:0016020">
    <property type="term" value="C:membrane"/>
    <property type="evidence" value="ECO:0007669"/>
    <property type="project" value="InterPro"/>
</dbReference>
<feature type="transmembrane region" description="Helical" evidence="1">
    <location>
        <begin position="235"/>
        <end position="254"/>
    </location>
</feature>
<dbReference type="PANTHER" id="PTHR22911:SF137">
    <property type="entry name" value="SOLUTE CARRIER FAMILY 35 MEMBER G2-RELATED"/>
    <property type="match status" value="1"/>
</dbReference>
<dbReference type="RefSeq" id="WP_069447118.1">
    <property type="nucleotide sequence ID" value="NZ_MDCJ01000002.1"/>
</dbReference>
<dbReference type="AlphaFoldDB" id="A0A1E3WRK5"/>
<reference evidence="3 4" key="1">
    <citation type="submission" date="2016-08" db="EMBL/GenBank/DDBJ databases">
        <title>Genome sequencing of Vibrio scophthalmi strain FP3289, an isolated from Paralichthys olivaceus.</title>
        <authorList>
            <person name="Han H.-J."/>
        </authorList>
    </citation>
    <scope>NUCLEOTIDE SEQUENCE [LARGE SCALE GENOMIC DNA]</scope>
    <source>
        <strain evidence="3 4">FP3289</strain>
    </source>
</reference>
<feature type="transmembrane region" description="Helical" evidence="1">
    <location>
        <begin position="175"/>
        <end position="192"/>
    </location>
</feature>
<dbReference type="InterPro" id="IPR000620">
    <property type="entry name" value="EamA_dom"/>
</dbReference>
<proteinExistence type="predicted"/>
<feature type="transmembrane region" description="Helical" evidence="1">
    <location>
        <begin position="122"/>
        <end position="141"/>
    </location>
</feature>
<evidence type="ECO:0000259" key="2">
    <source>
        <dbReference type="Pfam" id="PF00892"/>
    </source>
</evidence>
<evidence type="ECO:0000313" key="4">
    <source>
        <dbReference type="Proteomes" id="UP000095131"/>
    </source>
</evidence>
<feature type="transmembrane region" description="Helical" evidence="1">
    <location>
        <begin position="36"/>
        <end position="55"/>
    </location>
</feature>
<dbReference type="InterPro" id="IPR037185">
    <property type="entry name" value="EmrE-like"/>
</dbReference>
<feature type="transmembrane region" description="Helical" evidence="1">
    <location>
        <begin position="260"/>
        <end position="279"/>
    </location>
</feature>
<dbReference type="Proteomes" id="UP000095131">
    <property type="component" value="Unassembled WGS sequence"/>
</dbReference>